<evidence type="ECO:0000313" key="2">
    <source>
        <dbReference type="Proteomes" id="UP000184105"/>
    </source>
</evidence>
<dbReference type="Proteomes" id="UP000184105">
    <property type="component" value="Unassembled WGS sequence"/>
</dbReference>
<evidence type="ECO:0000313" key="1">
    <source>
        <dbReference type="EMBL" id="SHG17712.1"/>
    </source>
</evidence>
<accession>A0AAX2F7B2</accession>
<sequence>MSIYERSLTHPCPYYDFLDKTDFGGVTLPHGNSFETTYTSNLFDDNKFGKSIMDWLAINRVGCVLIFHRFGAGALHMWCGCLAHVVRMVCTTCAEG</sequence>
<keyword evidence="2" id="KW-1185">Reference proteome</keyword>
<protein>
    <submittedName>
        <fullName evidence="1">Uncharacterized protein</fullName>
    </submittedName>
</protein>
<organism evidence="1 2">
    <name type="scientific">Prevotella scopos JCM 17725</name>
    <dbReference type="NCBI Taxonomy" id="1236518"/>
    <lineage>
        <taxon>Bacteria</taxon>
        <taxon>Pseudomonadati</taxon>
        <taxon>Bacteroidota</taxon>
        <taxon>Bacteroidia</taxon>
        <taxon>Bacteroidales</taxon>
        <taxon>Prevotellaceae</taxon>
        <taxon>Prevotella</taxon>
    </lineage>
</organism>
<dbReference type="RefSeq" id="WP_025839793.1">
    <property type="nucleotide sequence ID" value="NZ_BAKP01000058.1"/>
</dbReference>
<reference evidence="1 2" key="1">
    <citation type="submission" date="2016-11" db="EMBL/GenBank/DDBJ databases">
        <authorList>
            <person name="Varghese N."/>
            <person name="Submissions S."/>
        </authorList>
    </citation>
    <scope>NUCLEOTIDE SEQUENCE [LARGE SCALE GENOMIC DNA]</scope>
    <source>
        <strain evidence="1 2">DSM 22613</strain>
    </source>
</reference>
<dbReference type="EMBL" id="FQWA01000048">
    <property type="protein sequence ID" value="SHG17712.1"/>
    <property type="molecule type" value="Genomic_DNA"/>
</dbReference>
<comment type="caution">
    <text evidence="1">The sequence shown here is derived from an EMBL/GenBank/DDBJ whole genome shotgun (WGS) entry which is preliminary data.</text>
</comment>
<gene>
    <name evidence="1" type="ORF">SAMN05444364_14817</name>
</gene>
<proteinExistence type="predicted"/>
<name>A0AAX2F7B2_9BACT</name>
<dbReference type="AlphaFoldDB" id="A0AAX2F7B2"/>